<keyword evidence="3" id="KW-0732">Signal</keyword>
<dbReference type="InterPro" id="IPR044130">
    <property type="entry name" value="CuRO_2_Fet3-like"/>
</dbReference>
<dbReference type="CDD" id="cd13877">
    <property type="entry name" value="CuRO_2_Fet3p_like"/>
    <property type="match status" value="1"/>
</dbReference>
<comment type="caution">
    <text evidence="10">The sequence shown here is derived from an EMBL/GenBank/DDBJ whole genome shotgun (WGS) entry which is preliminary data.</text>
</comment>
<keyword evidence="6" id="KW-1133">Transmembrane helix</keyword>
<evidence type="ECO:0000256" key="3">
    <source>
        <dbReference type="ARBA" id="ARBA00022729"/>
    </source>
</evidence>
<comment type="similarity">
    <text evidence="1">Belongs to the multicopper oxidase family.</text>
</comment>
<dbReference type="GO" id="GO:0004322">
    <property type="term" value="F:ferroxidase activity"/>
    <property type="evidence" value="ECO:0007669"/>
    <property type="project" value="TreeGrafter"/>
</dbReference>
<proteinExistence type="inferred from homology"/>
<dbReference type="InterPro" id="IPR011707">
    <property type="entry name" value="Cu-oxidase-like_N"/>
</dbReference>
<dbReference type="PROSITE" id="PS00079">
    <property type="entry name" value="MULTICOPPER_OXIDASE1"/>
    <property type="match status" value="2"/>
</dbReference>
<keyword evidence="2" id="KW-0479">Metal-binding</keyword>
<evidence type="ECO:0000313" key="11">
    <source>
        <dbReference type="Proteomes" id="UP001197093"/>
    </source>
</evidence>
<dbReference type="PROSITE" id="PS00080">
    <property type="entry name" value="MULTICOPPER_OXIDASE2"/>
    <property type="match status" value="1"/>
</dbReference>
<evidence type="ECO:0000256" key="2">
    <source>
        <dbReference type="ARBA" id="ARBA00022723"/>
    </source>
</evidence>
<accession>A0AAD4EW22</accession>
<evidence type="ECO:0000256" key="1">
    <source>
        <dbReference type="ARBA" id="ARBA00010609"/>
    </source>
</evidence>
<dbReference type="SUPFAM" id="SSF49503">
    <property type="entry name" value="Cupredoxins"/>
    <property type="match status" value="3"/>
</dbReference>
<keyword evidence="5" id="KW-0186">Copper</keyword>
<feature type="domain" description="Plastocyanin-like" evidence="9">
    <location>
        <begin position="20"/>
        <end position="117"/>
    </location>
</feature>
<keyword evidence="11" id="KW-1185">Reference proteome</keyword>
<dbReference type="Proteomes" id="UP001197093">
    <property type="component" value="Unassembled WGS sequence"/>
</dbReference>
<dbReference type="InterPro" id="IPR033138">
    <property type="entry name" value="Cu_oxidase_CS"/>
</dbReference>
<reference evidence="10" key="1">
    <citation type="submission" date="2023-02" db="EMBL/GenBank/DDBJ databases">
        <authorList>
            <person name="Palmer J.M."/>
        </authorList>
    </citation>
    <scope>NUCLEOTIDE SEQUENCE</scope>
    <source>
        <strain evidence="10">FW57</strain>
    </source>
</reference>
<dbReference type="InterPro" id="IPR008972">
    <property type="entry name" value="Cupredoxin"/>
</dbReference>
<sequence>MERKIGPLSVEQKLIYARRNGLRLLSVFKAKAGDTVVVNLNNKLGNQTTGLHFHGINQVQTPDMDGPSGVTQCSIPPDSSVKYQFTVDSPGTFWYHSHNTGQYPDGLRGPLIVQDPNDPYTGKYDEEHILTVSDWYHNDSITLVREMLVPNNTQFKPPIPDSLIVNDGHGLYVNVTKGKTYRIRMVNFAAFGSAMVHFNSHTMNIIMNDGAYIQKEDAYHVRLAPAQRYDVLIAASDSDSGNYPFLVSLDLTRDWTNSTSKLDWPHNYTGYLVLDSSQPLDRLDVVDKWSPVDDAHFKPYDGAAALDPYNTLIKLDFKFCFDQNGYPRSCFNNLTYINQQVPTLYSAATTGDSNTNPVIYGQVNPFVVNFNDTVQIVLNNDDVANHPFHLHGHHFQVLYRAASGAGYWNGKDENYASNPPVRDTVTVMPHSYVVVRFKANNPGVWLFHCHIEWHVEMGLTATVIEAPDRLRNMTFPDDHINACKKMGTPYQGNAAGNTQNATDTAGFITVPPTTYNGCVTTVIAFLFVYHFELLFGFVFLFAEGRESLNP</sequence>
<organism evidence="10 11">
    <name type="scientific">Staphylotrichum longicolle</name>
    <dbReference type="NCBI Taxonomy" id="669026"/>
    <lineage>
        <taxon>Eukaryota</taxon>
        <taxon>Fungi</taxon>
        <taxon>Dikarya</taxon>
        <taxon>Ascomycota</taxon>
        <taxon>Pezizomycotina</taxon>
        <taxon>Sordariomycetes</taxon>
        <taxon>Sordariomycetidae</taxon>
        <taxon>Sordariales</taxon>
        <taxon>Chaetomiaceae</taxon>
        <taxon>Staphylotrichum</taxon>
    </lineage>
</organism>
<evidence type="ECO:0000256" key="4">
    <source>
        <dbReference type="ARBA" id="ARBA00023002"/>
    </source>
</evidence>
<dbReference type="InterPro" id="IPR011706">
    <property type="entry name" value="Cu-oxidase_C"/>
</dbReference>
<evidence type="ECO:0000259" key="9">
    <source>
        <dbReference type="Pfam" id="PF07732"/>
    </source>
</evidence>
<dbReference type="InterPro" id="IPR001117">
    <property type="entry name" value="Cu-oxidase_2nd"/>
</dbReference>
<feature type="transmembrane region" description="Helical" evidence="6">
    <location>
        <begin position="522"/>
        <end position="542"/>
    </location>
</feature>
<keyword evidence="6" id="KW-0812">Transmembrane</keyword>
<evidence type="ECO:0008006" key="12">
    <source>
        <dbReference type="Google" id="ProtNLM"/>
    </source>
</evidence>
<dbReference type="PANTHER" id="PTHR11709:SF361">
    <property type="entry name" value="IRON TRANSPORT MULTICOPPER OXIDASE FET3"/>
    <property type="match status" value="1"/>
</dbReference>
<dbReference type="GO" id="GO:0033215">
    <property type="term" value="P:reductive iron assimilation"/>
    <property type="evidence" value="ECO:0007669"/>
    <property type="project" value="TreeGrafter"/>
</dbReference>
<name>A0AAD4EW22_9PEZI</name>
<dbReference type="Pfam" id="PF07732">
    <property type="entry name" value="Cu-oxidase_3"/>
    <property type="match status" value="1"/>
</dbReference>
<dbReference type="EMBL" id="JAHCVI010000002">
    <property type="protein sequence ID" value="KAG7288522.1"/>
    <property type="molecule type" value="Genomic_DNA"/>
</dbReference>
<dbReference type="InterPro" id="IPR002355">
    <property type="entry name" value="Cu_oxidase_Cu_BS"/>
</dbReference>
<dbReference type="PANTHER" id="PTHR11709">
    <property type="entry name" value="MULTI-COPPER OXIDASE"/>
    <property type="match status" value="1"/>
</dbReference>
<keyword evidence="4" id="KW-0560">Oxidoreductase</keyword>
<evidence type="ECO:0000259" key="7">
    <source>
        <dbReference type="Pfam" id="PF00394"/>
    </source>
</evidence>
<dbReference type="AlphaFoldDB" id="A0AAD4EW22"/>
<dbReference type="GO" id="GO:0005507">
    <property type="term" value="F:copper ion binding"/>
    <property type="evidence" value="ECO:0007669"/>
    <property type="project" value="InterPro"/>
</dbReference>
<feature type="domain" description="Plastocyanin-like" evidence="7">
    <location>
        <begin position="126"/>
        <end position="252"/>
    </location>
</feature>
<protein>
    <recommendedName>
        <fullName evidence="12">Laccase</fullName>
    </recommendedName>
</protein>
<evidence type="ECO:0000256" key="5">
    <source>
        <dbReference type="ARBA" id="ARBA00023008"/>
    </source>
</evidence>
<keyword evidence="6" id="KW-0472">Membrane</keyword>
<dbReference type="FunFam" id="2.60.40.420:FF:000071">
    <property type="entry name" value="Conidial pigment biosynthesis oxidase Abr1/brown 1"/>
    <property type="match status" value="1"/>
</dbReference>
<gene>
    <name evidence="10" type="ORF">NEMBOFW57_004875</name>
</gene>
<feature type="domain" description="Plastocyanin-like" evidence="8">
    <location>
        <begin position="337"/>
        <end position="468"/>
    </location>
</feature>
<dbReference type="Pfam" id="PF07731">
    <property type="entry name" value="Cu-oxidase_2"/>
    <property type="match status" value="1"/>
</dbReference>
<evidence type="ECO:0000259" key="8">
    <source>
        <dbReference type="Pfam" id="PF07731"/>
    </source>
</evidence>
<dbReference type="Pfam" id="PF00394">
    <property type="entry name" value="Cu-oxidase"/>
    <property type="match status" value="1"/>
</dbReference>
<dbReference type="GO" id="GO:0033573">
    <property type="term" value="C:high-affinity iron permease complex"/>
    <property type="evidence" value="ECO:0007669"/>
    <property type="project" value="TreeGrafter"/>
</dbReference>
<evidence type="ECO:0000313" key="10">
    <source>
        <dbReference type="EMBL" id="KAG7288522.1"/>
    </source>
</evidence>
<dbReference type="Gene3D" id="2.60.40.420">
    <property type="entry name" value="Cupredoxins - blue copper proteins"/>
    <property type="match status" value="3"/>
</dbReference>
<dbReference type="InterPro" id="IPR045087">
    <property type="entry name" value="Cu-oxidase_fam"/>
</dbReference>
<dbReference type="GO" id="GO:0010106">
    <property type="term" value="P:cellular response to iron ion starvation"/>
    <property type="evidence" value="ECO:0007669"/>
    <property type="project" value="TreeGrafter"/>
</dbReference>
<dbReference type="CDD" id="cd13899">
    <property type="entry name" value="CuRO_3_Fet3p"/>
    <property type="match status" value="1"/>
</dbReference>
<evidence type="ECO:0000256" key="6">
    <source>
        <dbReference type="SAM" id="Phobius"/>
    </source>
</evidence>